<accession>A0A8S9SNH5</accession>
<organism evidence="2 3">
    <name type="scientific">Brassica cretica</name>
    <name type="common">Mustard</name>
    <dbReference type="NCBI Taxonomy" id="69181"/>
    <lineage>
        <taxon>Eukaryota</taxon>
        <taxon>Viridiplantae</taxon>
        <taxon>Streptophyta</taxon>
        <taxon>Embryophyta</taxon>
        <taxon>Tracheophyta</taxon>
        <taxon>Spermatophyta</taxon>
        <taxon>Magnoliopsida</taxon>
        <taxon>eudicotyledons</taxon>
        <taxon>Gunneridae</taxon>
        <taxon>Pentapetalae</taxon>
        <taxon>rosids</taxon>
        <taxon>malvids</taxon>
        <taxon>Brassicales</taxon>
        <taxon>Brassicaceae</taxon>
        <taxon>Brassiceae</taxon>
        <taxon>Brassica</taxon>
    </lineage>
</organism>
<dbReference type="Proteomes" id="UP000712600">
    <property type="component" value="Unassembled WGS sequence"/>
</dbReference>
<proteinExistence type="predicted"/>
<dbReference type="EMBL" id="QGKX02000004">
    <property type="protein sequence ID" value="KAF3602437.1"/>
    <property type="molecule type" value="Genomic_DNA"/>
</dbReference>
<protein>
    <submittedName>
        <fullName evidence="2">Uncharacterized protein</fullName>
    </submittedName>
</protein>
<feature type="compositionally biased region" description="Low complexity" evidence="1">
    <location>
        <begin position="25"/>
        <end position="45"/>
    </location>
</feature>
<evidence type="ECO:0000313" key="3">
    <source>
        <dbReference type="Proteomes" id="UP000712600"/>
    </source>
</evidence>
<dbReference type="AlphaFoldDB" id="A0A8S9SNH5"/>
<sequence length="200" mass="22289">MSLKEQLDNFKKQQVKCQTTLSNIASSRAGPSSSSSLSRPVPAAAISHNKPSAPVKFSSDTERLQLINNVRKAPVGAQIKRVISLLFEQNKCPRGTSVRFVFDTNSAWKQKITFRNESKLKNRARAVGLKEKQELEVVKGHNNVRFSDSGAKEASAIEQTERDENMLETCISRLWETGTASGRMLIRNYAKATDRAINHT</sequence>
<evidence type="ECO:0000256" key="1">
    <source>
        <dbReference type="SAM" id="MobiDB-lite"/>
    </source>
</evidence>
<comment type="caution">
    <text evidence="2">The sequence shown here is derived from an EMBL/GenBank/DDBJ whole genome shotgun (WGS) entry which is preliminary data.</text>
</comment>
<reference evidence="2" key="1">
    <citation type="submission" date="2019-12" db="EMBL/GenBank/DDBJ databases">
        <title>Genome sequencing and annotation of Brassica cretica.</title>
        <authorList>
            <person name="Studholme D.J."/>
            <person name="Sarris P."/>
        </authorList>
    </citation>
    <scope>NUCLEOTIDE SEQUENCE</scope>
    <source>
        <strain evidence="2">PFS-109/04</strain>
        <tissue evidence="2">Leaf</tissue>
    </source>
</reference>
<gene>
    <name evidence="2" type="ORF">F2Q69_00033487</name>
</gene>
<feature type="region of interest" description="Disordered" evidence="1">
    <location>
        <begin position="22"/>
        <end position="54"/>
    </location>
</feature>
<evidence type="ECO:0000313" key="2">
    <source>
        <dbReference type="EMBL" id="KAF3602437.1"/>
    </source>
</evidence>
<name>A0A8S9SNH5_BRACR</name>